<evidence type="ECO:0000256" key="6">
    <source>
        <dbReference type="SAM" id="MobiDB-lite"/>
    </source>
</evidence>
<organism evidence="9 10">
    <name type="scientific">Halorubrum distributum JCM 13916</name>
    <dbReference type="NCBI Taxonomy" id="1230455"/>
    <lineage>
        <taxon>Archaea</taxon>
        <taxon>Methanobacteriati</taxon>
        <taxon>Methanobacteriota</taxon>
        <taxon>Stenosarchaea group</taxon>
        <taxon>Halobacteria</taxon>
        <taxon>Halobacteriales</taxon>
        <taxon>Haloferacaceae</taxon>
        <taxon>Halorubrum</taxon>
        <taxon>Halorubrum distributum group</taxon>
    </lineage>
</organism>
<feature type="region of interest" description="Disordered" evidence="6">
    <location>
        <begin position="1"/>
        <end position="64"/>
    </location>
</feature>
<feature type="compositionally biased region" description="Low complexity" evidence="6">
    <location>
        <begin position="1"/>
        <end position="36"/>
    </location>
</feature>
<dbReference type="Pfam" id="PF04039">
    <property type="entry name" value="MnhB"/>
    <property type="match status" value="1"/>
</dbReference>
<feature type="transmembrane region" description="Helical" evidence="7">
    <location>
        <begin position="176"/>
        <end position="195"/>
    </location>
</feature>
<comment type="subcellular location">
    <subcellularLocation>
        <location evidence="1">Cell membrane</location>
        <topology evidence="1">Multi-pass membrane protein</topology>
    </subcellularLocation>
</comment>
<feature type="compositionally biased region" description="Low complexity" evidence="6">
    <location>
        <begin position="237"/>
        <end position="252"/>
    </location>
</feature>
<feature type="transmembrane region" description="Helical" evidence="7">
    <location>
        <begin position="99"/>
        <end position="118"/>
    </location>
</feature>
<keyword evidence="5 7" id="KW-0472">Membrane</keyword>
<feature type="region of interest" description="Disordered" evidence="6">
    <location>
        <begin position="209"/>
        <end position="252"/>
    </location>
</feature>
<dbReference type="PATRIC" id="fig|1230455.3.peg.858"/>
<feature type="domain" description="Na+/H+ antiporter MnhB subunit-related protein" evidence="8">
    <location>
        <begin position="72"/>
        <end position="188"/>
    </location>
</feature>
<evidence type="ECO:0000256" key="1">
    <source>
        <dbReference type="ARBA" id="ARBA00004651"/>
    </source>
</evidence>
<evidence type="ECO:0000256" key="5">
    <source>
        <dbReference type="ARBA" id="ARBA00023136"/>
    </source>
</evidence>
<feature type="compositionally biased region" description="Basic and acidic residues" evidence="6">
    <location>
        <begin position="42"/>
        <end position="59"/>
    </location>
</feature>
<evidence type="ECO:0000256" key="7">
    <source>
        <dbReference type="SAM" id="Phobius"/>
    </source>
</evidence>
<dbReference type="STRING" id="1230455.C462_04585"/>
<proteinExistence type="predicted"/>
<dbReference type="PANTHER" id="PTHR33932:SF4">
    <property type="entry name" value="NA(+)_H(+) ANTIPORTER SUBUNIT B"/>
    <property type="match status" value="1"/>
</dbReference>
<dbReference type="NCBIfam" id="NF009160">
    <property type="entry name" value="PRK12505.1"/>
    <property type="match status" value="1"/>
</dbReference>
<evidence type="ECO:0000256" key="3">
    <source>
        <dbReference type="ARBA" id="ARBA00022692"/>
    </source>
</evidence>
<name>M0PPG4_9EURY</name>
<gene>
    <name evidence="9" type="ORF">C462_04585</name>
</gene>
<keyword evidence="3 7" id="KW-0812">Transmembrane</keyword>
<dbReference type="InterPro" id="IPR050622">
    <property type="entry name" value="CPA3_antiporter_subunitB"/>
</dbReference>
<comment type="caution">
    <text evidence="9">The sequence shown here is derived from an EMBL/GenBank/DDBJ whole genome shotgun (WGS) entry which is preliminary data.</text>
</comment>
<evidence type="ECO:0000259" key="8">
    <source>
        <dbReference type="Pfam" id="PF04039"/>
    </source>
</evidence>
<accession>M0PPG4</accession>
<dbReference type="EMBL" id="AOJJ01000039">
    <property type="protein sequence ID" value="EMA71882.1"/>
    <property type="molecule type" value="Genomic_DNA"/>
</dbReference>
<dbReference type="RefSeq" id="WP_007994034.1">
    <property type="nucleotide sequence ID" value="NZ_AOJJ01000039.1"/>
</dbReference>
<feature type="transmembrane region" description="Helical" evidence="7">
    <location>
        <begin position="75"/>
        <end position="93"/>
    </location>
</feature>
<protein>
    <submittedName>
        <fullName evidence="9">Monovalent cation/H+ antiporter subunit B</fullName>
    </submittedName>
</protein>
<dbReference type="PANTHER" id="PTHR33932">
    <property type="entry name" value="NA(+)/H(+) ANTIPORTER SUBUNIT B"/>
    <property type="match status" value="1"/>
</dbReference>
<dbReference type="Proteomes" id="UP000011528">
    <property type="component" value="Unassembled WGS sequence"/>
</dbReference>
<keyword evidence="2" id="KW-1003">Cell membrane</keyword>
<reference evidence="9 10" key="1">
    <citation type="journal article" date="2014" name="PLoS Genet.">
        <title>Phylogenetically driven sequencing of extremely halophilic archaea reveals strategies for static and dynamic osmo-response.</title>
        <authorList>
            <person name="Becker E.A."/>
            <person name="Seitzer P.M."/>
            <person name="Tritt A."/>
            <person name="Larsen D."/>
            <person name="Krusor M."/>
            <person name="Yao A.I."/>
            <person name="Wu D."/>
            <person name="Madern D."/>
            <person name="Eisen J.A."/>
            <person name="Darling A.E."/>
            <person name="Facciotti M.T."/>
        </authorList>
    </citation>
    <scope>NUCLEOTIDE SEQUENCE [LARGE SCALE GENOMIC DNA]</scope>
    <source>
        <strain evidence="9 10">JCM 13916</strain>
    </source>
</reference>
<evidence type="ECO:0000313" key="10">
    <source>
        <dbReference type="Proteomes" id="UP000011528"/>
    </source>
</evidence>
<dbReference type="InterPro" id="IPR007182">
    <property type="entry name" value="MnhB"/>
</dbReference>
<feature type="transmembrane region" description="Helical" evidence="7">
    <location>
        <begin position="130"/>
        <end position="156"/>
    </location>
</feature>
<dbReference type="AlphaFoldDB" id="M0PPG4"/>
<feature type="compositionally biased region" description="Acidic residues" evidence="6">
    <location>
        <begin position="209"/>
        <end position="236"/>
    </location>
</feature>
<dbReference type="GO" id="GO:0005886">
    <property type="term" value="C:plasma membrane"/>
    <property type="evidence" value="ECO:0007669"/>
    <property type="project" value="UniProtKB-SubCell"/>
</dbReference>
<keyword evidence="4 7" id="KW-1133">Transmembrane helix</keyword>
<evidence type="ECO:0000256" key="4">
    <source>
        <dbReference type="ARBA" id="ARBA00022989"/>
    </source>
</evidence>
<sequence length="252" mass="25004">MSGTDAGGDADAGSDTGAAADTDAAEAGDTAGSEFASGGGFGRDRPPRSDGRLDSERRQGSPYTESQVIMPTVKIVAPFAFTYGLFVTFHGAGSPGGGFQGGAIVAAVVFMIAFAFGIEATRQWLANTVVVALAVGGALVFAGIGLVPVALGGAFLQYELLPIPDPVKYGMEGVEILGIGTIVAGVLIGLFLVLAKGFSDAGGFADADAFDDEVGEGPGTEEGDESTDDGATDDGATEPGTPGPAATDGGER</sequence>
<evidence type="ECO:0000256" key="2">
    <source>
        <dbReference type="ARBA" id="ARBA00022475"/>
    </source>
</evidence>
<evidence type="ECO:0000313" key="9">
    <source>
        <dbReference type="EMBL" id="EMA71882.1"/>
    </source>
</evidence>